<evidence type="ECO:0000313" key="3">
    <source>
        <dbReference type="Proteomes" id="UP001195941"/>
    </source>
</evidence>
<organism evidence="2 3">
    <name type="scientific">Thalassovita aquimarina</name>
    <dbReference type="NCBI Taxonomy" id="2785917"/>
    <lineage>
        <taxon>Bacteria</taxon>
        <taxon>Pseudomonadati</taxon>
        <taxon>Pseudomonadota</taxon>
        <taxon>Alphaproteobacteria</taxon>
        <taxon>Rhodobacterales</taxon>
        <taxon>Roseobacteraceae</taxon>
        <taxon>Thalassovita</taxon>
    </lineage>
</organism>
<protein>
    <submittedName>
        <fullName evidence="2">Uncharacterized protein</fullName>
    </submittedName>
</protein>
<evidence type="ECO:0000256" key="1">
    <source>
        <dbReference type="SAM" id="MobiDB-lite"/>
    </source>
</evidence>
<gene>
    <name evidence="2" type="ORF">IT775_07815</name>
</gene>
<feature type="compositionally biased region" description="Basic and acidic residues" evidence="1">
    <location>
        <begin position="47"/>
        <end position="56"/>
    </location>
</feature>
<evidence type="ECO:0000313" key="2">
    <source>
        <dbReference type="EMBL" id="MBR9651024.1"/>
    </source>
</evidence>
<proteinExistence type="predicted"/>
<dbReference type="EMBL" id="JADMKU010000005">
    <property type="protein sequence ID" value="MBR9651024.1"/>
    <property type="molecule type" value="Genomic_DNA"/>
</dbReference>
<dbReference type="Proteomes" id="UP001195941">
    <property type="component" value="Unassembled WGS sequence"/>
</dbReference>
<dbReference type="RefSeq" id="WP_212700533.1">
    <property type="nucleotide sequence ID" value="NZ_JADMKU010000005.1"/>
</dbReference>
<feature type="region of interest" description="Disordered" evidence="1">
    <location>
        <begin position="28"/>
        <end position="56"/>
    </location>
</feature>
<sequence length="56" mass="6386">MFETSNTLPVQRVGIDKMKKQKRWMKSAIATSKSDLPALPWARKKGAKTEPQRRSA</sequence>
<reference evidence="2 3" key="1">
    <citation type="journal article" date="2021" name="Arch. Microbiol.">
        <title>Thalassobius aquimarinus sp. nov., isolated from the Sea of Japan seashore.</title>
        <authorList>
            <person name="Kurilenko V.V."/>
            <person name="Romanenko L.A."/>
            <person name="Chernysheva N.Y."/>
            <person name="Velansky P.V."/>
            <person name="Tekutyeva L.A."/>
            <person name="Isaeva M.P."/>
            <person name="Mikhailov V.V."/>
        </authorList>
    </citation>
    <scope>NUCLEOTIDE SEQUENCE [LARGE SCALE GENOMIC DNA]</scope>
    <source>
        <strain evidence="2 3">KMM 8518</strain>
    </source>
</reference>
<keyword evidence="3" id="KW-1185">Reference proteome</keyword>
<accession>A0ABS5HPX7</accession>
<name>A0ABS5HPX7_9RHOB</name>
<comment type="caution">
    <text evidence="2">The sequence shown here is derived from an EMBL/GenBank/DDBJ whole genome shotgun (WGS) entry which is preliminary data.</text>
</comment>